<keyword evidence="1" id="KW-1133">Transmembrane helix</keyword>
<name>A0AAE6SNC6_AERME</name>
<geneLocation type="plasmid" evidence="3">
    <name>pmc64a</name>
</geneLocation>
<keyword evidence="2" id="KW-0614">Plasmid</keyword>
<dbReference type="Proteomes" id="UP000463871">
    <property type="component" value="Plasmid pMC64A"/>
</dbReference>
<accession>A0AAE6SNC6</accession>
<feature type="transmembrane region" description="Helical" evidence="1">
    <location>
        <begin position="43"/>
        <end position="60"/>
    </location>
</feature>
<dbReference type="EMBL" id="CP047963">
    <property type="protein sequence ID" value="QHQ53667.1"/>
    <property type="molecule type" value="Genomic_DNA"/>
</dbReference>
<evidence type="ECO:0000313" key="2">
    <source>
        <dbReference type="EMBL" id="QHQ53667.1"/>
    </source>
</evidence>
<keyword evidence="1" id="KW-0812">Transmembrane</keyword>
<dbReference type="RefSeq" id="WP_114522819.1">
    <property type="nucleotide sequence ID" value="NZ_CAWPID010000002.1"/>
</dbReference>
<evidence type="ECO:0000313" key="3">
    <source>
        <dbReference type="Proteomes" id="UP000463871"/>
    </source>
</evidence>
<protein>
    <submittedName>
        <fullName evidence="2">Uncharacterized protein</fullName>
    </submittedName>
</protein>
<feature type="transmembrane region" description="Helical" evidence="1">
    <location>
        <begin position="20"/>
        <end position="37"/>
    </location>
</feature>
<gene>
    <name evidence="2" type="ORF">GWI30_22785</name>
</gene>
<dbReference type="AlphaFoldDB" id="A0AAE6SNC6"/>
<evidence type="ECO:0000256" key="1">
    <source>
        <dbReference type="SAM" id="Phobius"/>
    </source>
</evidence>
<keyword evidence="1" id="KW-0472">Membrane</keyword>
<reference evidence="2 3" key="1">
    <citation type="submission" date="2020-01" db="EMBL/GenBank/DDBJ databases">
        <title>Complete genome of Aeromonas media MC64.</title>
        <authorList>
            <person name="Cao G."/>
            <person name="Fu J."/>
            <person name="Zhong C."/>
        </authorList>
    </citation>
    <scope>NUCLEOTIDE SEQUENCE [LARGE SCALE GENOMIC DNA]</scope>
    <source>
        <strain evidence="2 3">MC64</strain>
        <plasmid evidence="3">pmc64a</plasmid>
    </source>
</reference>
<sequence length="80" mass="8595">MKSAPSKKTVSNPSSGAPEAFFLLSLFGLLAVGFGFLLSNQQFNMMTASLIVFAGTLLLYRKNRVQLTWKAAIAALAQKA</sequence>
<organism evidence="2 3">
    <name type="scientific">Aeromonas media</name>
    <dbReference type="NCBI Taxonomy" id="651"/>
    <lineage>
        <taxon>Bacteria</taxon>
        <taxon>Pseudomonadati</taxon>
        <taxon>Pseudomonadota</taxon>
        <taxon>Gammaproteobacteria</taxon>
        <taxon>Aeromonadales</taxon>
        <taxon>Aeromonadaceae</taxon>
        <taxon>Aeromonas</taxon>
    </lineage>
</organism>
<proteinExistence type="predicted"/>